<gene>
    <name evidence="2" type="ORF">DU002_08470</name>
</gene>
<dbReference type="Proteomes" id="UP000252558">
    <property type="component" value="Unassembled WGS sequence"/>
</dbReference>
<evidence type="ECO:0000313" key="3">
    <source>
        <dbReference type="Proteomes" id="UP000252558"/>
    </source>
</evidence>
<protein>
    <recommendedName>
        <fullName evidence="4">Transmembrane protein</fullName>
    </recommendedName>
</protein>
<feature type="transmembrane region" description="Helical" evidence="1">
    <location>
        <begin position="98"/>
        <end position="119"/>
    </location>
</feature>
<keyword evidence="1" id="KW-0812">Transmembrane</keyword>
<keyword evidence="1" id="KW-1133">Transmembrane helix</keyword>
<organism evidence="2 3">
    <name type="scientific">Corallincola holothuriorum</name>
    <dbReference type="NCBI Taxonomy" id="2282215"/>
    <lineage>
        <taxon>Bacteria</taxon>
        <taxon>Pseudomonadati</taxon>
        <taxon>Pseudomonadota</taxon>
        <taxon>Gammaproteobacteria</taxon>
        <taxon>Alteromonadales</taxon>
        <taxon>Psychromonadaceae</taxon>
        <taxon>Corallincola</taxon>
    </lineage>
</organism>
<keyword evidence="1" id="KW-0472">Membrane</keyword>
<name>A0A368NIN4_9GAMM</name>
<proteinExistence type="predicted"/>
<accession>A0A368NIN4</accession>
<evidence type="ECO:0000256" key="1">
    <source>
        <dbReference type="SAM" id="Phobius"/>
    </source>
</evidence>
<keyword evidence="3" id="KW-1185">Reference proteome</keyword>
<comment type="caution">
    <text evidence="2">The sequence shown here is derived from an EMBL/GenBank/DDBJ whole genome shotgun (WGS) entry which is preliminary data.</text>
</comment>
<reference evidence="2 3" key="1">
    <citation type="submission" date="2018-07" db="EMBL/GenBank/DDBJ databases">
        <title>Corallincola holothuriorum sp. nov., a new facultative anaerobe isolated from sea cucumber Apostichopus japonicus.</title>
        <authorList>
            <person name="Xia H."/>
        </authorList>
    </citation>
    <scope>NUCLEOTIDE SEQUENCE [LARGE SCALE GENOMIC DNA]</scope>
    <source>
        <strain evidence="2 3">C4</strain>
    </source>
</reference>
<sequence>MSLLRLYSTAKLSAYFALGSLLFCILLVCSHLGSMALPTSALAAHTSHASINAGPQHHSEPLAFVGEHAGHSMSDTAQSHAEHDCCGQNEADHSLVKWVTSVLLLLAVAGLVWAMTRLFKRLSPSLSLFSQYLKPDPPGGYPPLYLQVQRLRN</sequence>
<evidence type="ECO:0008006" key="4">
    <source>
        <dbReference type="Google" id="ProtNLM"/>
    </source>
</evidence>
<dbReference type="EMBL" id="QPID01000004">
    <property type="protein sequence ID" value="RCU50447.1"/>
    <property type="molecule type" value="Genomic_DNA"/>
</dbReference>
<dbReference type="AlphaFoldDB" id="A0A368NIN4"/>
<dbReference type="RefSeq" id="WP_114337936.1">
    <property type="nucleotide sequence ID" value="NZ_QPID01000004.1"/>
</dbReference>
<evidence type="ECO:0000313" key="2">
    <source>
        <dbReference type="EMBL" id="RCU50447.1"/>
    </source>
</evidence>